<sequence length="406" mass="44395">MQHSNPTNITEVAQDGLIAQAGTDHAFIQFIGQRRSADFDADGAATGVAEATHRVRYFGTGPELILPAKQIATVRDGTWTWEDPLAAEFGEEFEIPEFTGSQPDSLVLEQAARTIHNNAPLVRAPRADHSTDILIILSDLPVAETQTCLRAAIPLLTPDVDIQRALTGFAGMRGLPISITEWDAELAGVKLIIRNGVLIDVVSEISIDDVRADAIFLSAEHQFRAHSLFPQCQGELNPDGNSAVLRAADNTTLMVKAIPIAVMSDSQWTWAWADPISNNNPASQRLRDFGARHGIPALVQPRLPIELAWQLNLPEVSKPILNTWVHIVVPHGPNRWAMVLVSAPALELPPPTKASIEGVLRTQIDPVLDRTRCATAYASARGLPQTTNDFKVIFHTPDADVEWSRY</sequence>
<dbReference type="InterPro" id="IPR049249">
    <property type="entry name" value="DUF6882"/>
</dbReference>
<accession>A0A5C5UDM8</accession>
<protein>
    <submittedName>
        <fullName evidence="1">Uncharacterized protein</fullName>
    </submittedName>
</protein>
<reference evidence="1 2" key="1">
    <citation type="submission" date="2019-08" db="EMBL/GenBank/DDBJ databases">
        <authorList>
            <person name="Lei W."/>
        </authorList>
    </citation>
    <scope>NUCLEOTIDE SEQUENCE [LARGE SCALE GENOMIC DNA]</scope>
    <source>
        <strain evidence="1 2">CCUG 58627</strain>
    </source>
</reference>
<organism evidence="1 2">
    <name type="scientific">Corynebacterium canis</name>
    <dbReference type="NCBI Taxonomy" id="679663"/>
    <lineage>
        <taxon>Bacteria</taxon>
        <taxon>Bacillati</taxon>
        <taxon>Actinomycetota</taxon>
        <taxon>Actinomycetes</taxon>
        <taxon>Mycobacteriales</taxon>
        <taxon>Corynebacteriaceae</taxon>
        <taxon>Corynebacterium</taxon>
    </lineage>
</organism>
<name>A0A5C5UDM8_9CORY</name>
<comment type="caution">
    <text evidence="1">The sequence shown here is derived from an EMBL/GenBank/DDBJ whole genome shotgun (WGS) entry which is preliminary data.</text>
</comment>
<dbReference type="OrthoDB" id="4428117at2"/>
<proteinExistence type="predicted"/>
<dbReference type="Proteomes" id="UP000320791">
    <property type="component" value="Unassembled WGS sequence"/>
</dbReference>
<dbReference type="AlphaFoldDB" id="A0A5C5UDM8"/>
<dbReference type="RefSeq" id="WP_146324903.1">
    <property type="nucleotide sequence ID" value="NZ_BAABLR010000003.1"/>
</dbReference>
<evidence type="ECO:0000313" key="2">
    <source>
        <dbReference type="Proteomes" id="UP000320791"/>
    </source>
</evidence>
<evidence type="ECO:0000313" key="1">
    <source>
        <dbReference type="EMBL" id="TWT23968.1"/>
    </source>
</evidence>
<keyword evidence="2" id="KW-1185">Reference proteome</keyword>
<gene>
    <name evidence="1" type="ORF">FRX94_09335</name>
</gene>
<dbReference type="EMBL" id="VOHM01000021">
    <property type="protein sequence ID" value="TWT23968.1"/>
    <property type="molecule type" value="Genomic_DNA"/>
</dbReference>
<dbReference type="Pfam" id="PF21813">
    <property type="entry name" value="DUF6882"/>
    <property type="match status" value="1"/>
</dbReference>